<evidence type="ECO:0000313" key="3">
    <source>
        <dbReference type="Proteomes" id="UP000694390"/>
    </source>
</evidence>
<dbReference type="PANTHER" id="PTHR47117">
    <property type="entry name" value="STAR-RELATED LIPID TRANSFER PROTEIN 9"/>
    <property type="match status" value="1"/>
</dbReference>
<sequence length="543" mass="60827">MQESQSDDAVIFDQQPSASTSIVVSLTNEKGHFPVPDTKSTSQRYPAEDGKSKNKSNSEQLNNETEVDKQPWDKVSLQQAFLENLGKVEDGVSMSSSLAVGDARRATLNKQENMRERISRNEKELHSNIEKVLPATDRKQRRTFLRKDPVENQAIAPSVFANELMDPQITISQNPCSGNIGVDSRYMYNLYGGVCPTNNNAADPKETYYTASNFEINSCADLQDNWQVGHAREKDQRRANVSSGKDMVHCKNNACSNVDSPDNFQIVADNIMKINSLPPQEPKLVLLRNEKSYFTAQNTKHCKQDEQRNCLQNHILSAPAISAIPDLEYTSEVSSKAHLSLYLASKSLQELNMSVEPPSPTEDDLHGIERFSKLDWSFHGYRKINQKKQIYFYRTIKMQCILVQVISIHTFIHGSKMDSARLVEAICFGSASDVSCSQPPVSLDNHKVMRCSSVDNGLNSQNSPFHSHLSSYANAKVLSSTLSSIEDPQGWDDARQGFESTYSSDNSKHYVNVSSEILETNPQTRISKFENPSEQPGNTFHAI</sequence>
<proteinExistence type="predicted"/>
<dbReference type="Proteomes" id="UP000694390">
    <property type="component" value="Unassembled WGS sequence"/>
</dbReference>
<feature type="compositionally biased region" description="Polar residues" evidence="1">
    <location>
        <begin position="14"/>
        <end position="28"/>
    </location>
</feature>
<reference evidence="2" key="1">
    <citation type="submission" date="2025-08" db="UniProtKB">
        <authorList>
            <consortium name="Ensembl"/>
        </authorList>
    </citation>
    <scope>IDENTIFICATION</scope>
</reference>
<dbReference type="AlphaFoldDB" id="A0A8C4WS21"/>
<evidence type="ECO:0000313" key="2">
    <source>
        <dbReference type="Ensembl" id="ENSGEVP00005018269.1"/>
    </source>
</evidence>
<name>A0A8C4WS21_9SAUR</name>
<feature type="region of interest" description="Disordered" evidence="1">
    <location>
        <begin position="1"/>
        <end position="72"/>
    </location>
</feature>
<dbReference type="OrthoDB" id="3176171at2759"/>
<dbReference type="PANTHER" id="PTHR47117:SF1">
    <property type="entry name" value="STAR-RELATED LIPID TRANSFER PROTEIN 9"/>
    <property type="match status" value="1"/>
</dbReference>
<protein>
    <submittedName>
        <fullName evidence="2">Uncharacterized protein</fullName>
    </submittedName>
</protein>
<reference evidence="2" key="2">
    <citation type="submission" date="2025-09" db="UniProtKB">
        <authorList>
            <consortium name="Ensembl"/>
        </authorList>
    </citation>
    <scope>IDENTIFICATION</scope>
</reference>
<feature type="compositionally biased region" description="Polar residues" evidence="1">
    <location>
        <begin position="55"/>
        <end position="64"/>
    </location>
</feature>
<keyword evidence="3" id="KW-1185">Reference proteome</keyword>
<dbReference type="Ensembl" id="ENSGEVT00005019193.1">
    <property type="protein sequence ID" value="ENSGEVP00005018269.1"/>
    <property type="gene ID" value="ENSGEVG00005012934.1"/>
</dbReference>
<organism evidence="2 3">
    <name type="scientific">Gopherus evgoodei</name>
    <name type="common">Goodes thornscrub tortoise</name>
    <dbReference type="NCBI Taxonomy" id="1825980"/>
    <lineage>
        <taxon>Eukaryota</taxon>
        <taxon>Metazoa</taxon>
        <taxon>Chordata</taxon>
        <taxon>Craniata</taxon>
        <taxon>Vertebrata</taxon>
        <taxon>Euteleostomi</taxon>
        <taxon>Archelosauria</taxon>
        <taxon>Testudinata</taxon>
        <taxon>Testudines</taxon>
        <taxon>Cryptodira</taxon>
        <taxon>Durocryptodira</taxon>
        <taxon>Testudinoidea</taxon>
        <taxon>Testudinidae</taxon>
        <taxon>Gopherus</taxon>
    </lineage>
</organism>
<accession>A0A8C4WS21</accession>
<dbReference type="GeneTree" id="ENSGT00960000187136"/>
<evidence type="ECO:0000256" key="1">
    <source>
        <dbReference type="SAM" id="MobiDB-lite"/>
    </source>
</evidence>